<gene>
    <name evidence="1" type="ORF">SAMN06265380_10622</name>
</gene>
<dbReference type="PROSITE" id="PS51257">
    <property type="entry name" value="PROKAR_LIPOPROTEIN"/>
    <property type="match status" value="1"/>
</dbReference>
<proteinExistence type="predicted"/>
<sequence>MFVIKNYVTTGGTVACALAIGYLMQNGTPAQPRGERASVDVASVTDQASIIPGLSEVVLTSSAPVHGTSKETGSDNRFIESSRSEPVNPIDCTLSARATAVPGAAARLVVNAPCHSNESVEIHHSGLTVTQRTDAVGRMDMTIPALSEYAIFLISFEDQHGTVATTHIADIANYERIALQWQGETDLQIHALEFGASYGGNGHVSAETPTEGAGQVVRLGNTGTGDMKNIEIYSFPAGLSNQNGSIEITVETEVTSENCGRDLNIQSLELRDDRLRSKDRTLSFPECSRTGEFLVLNNLFQDLTIAAN</sequence>
<protein>
    <submittedName>
        <fullName evidence="1">Uncharacterized protein</fullName>
    </submittedName>
</protein>
<accession>A0A521DEZ6</accession>
<dbReference type="AlphaFoldDB" id="A0A521DEZ6"/>
<name>A0A521DEZ6_9RHOB</name>
<dbReference type="Proteomes" id="UP000319555">
    <property type="component" value="Unassembled WGS sequence"/>
</dbReference>
<organism evidence="1 2">
    <name type="scientific">Ruegeria faecimaris</name>
    <dbReference type="NCBI Taxonomy" id="686389"/>
    <lineage>
        <taxon>Bacteria</taxon>
        <taxon>Pseudomonadati</taxon>
        <taxon>Pseudomonadota</taxon>
        <taxon>Alphaproteobacteria</taxon>
        <taxon>Rhodobacterales</taxon>
        <taxon>Roseobacteraceae</taxon>
        <taxon>Ruegeria</taxon>
    </lineage>
</organism>
<dbReference type="EMBL" id="FXTE01000006">
    <property type="protein sequence ID" value="SMO70259.1"/>
    <property type="molecule type" value="Genomic_DNA"/>
</dbReference>
<keyword evidence="2" id="KW-1185">Reference proteome</keyword>
<dbReference type="OrthoDB" id="7956241at2"/>
<evidence type="ECO:0000313" key="1">
    <source>
        <dbReference type="EMBL" id="SMO70259.1"/>
    </source>
</evidence>
<evidence type="ECO:0000313" key="2">
    <source>
        <dbReference type="Proteomes" id="UP000319555"/>
    </source>
</evidence>
<dbReference type="RefSeq" id="WP_142637323.1">
    <property type="nucleotide sequence ID" value="NZ_CANLVA010000011.1"/>
</dbReference>
<reference evidence="1 2" key="1">
    <citation type="submission" date="2017-05" db="EMBL/GenBank/DDBJ databases">
        <authorList>
            <person name="Varghese N."/>
            <person name="Submissions S."/>
        </authorList>
    </citation>
    <scope>NUCLEOTIDE SEQUENCE [LARGE SCALE GENOMIC DNA]</scope>
    <source>
        <strain evidence="1 2">DSM 28009</strain>
    </source>
</reference>